<accession>A0A7D5H190</accession>
<comment type="similarity">
    <text evidence="4">Belongs to the glutamate--cysteine ligase type 2 family. YbdK subfamily.</text>
</comment>
<dbReference type="Proteomes" id="UP000509241">
    <property type="component" value="Chromosome"/>
</dbReference>
<dbReference type="GO" id="GO:0042398">
    <property type="term" value="P:modified amino acid biosynthetic process"/>
    <property type="evidence" value="ECO:0007669"/>
    <property type="project" value="InterPro"/>
</dbReference>
<dbReference type="GO" id="GO:0004357">
    <property type="term" value="F:glutamate-cysteine ligase activity"/>
    <property type="evidence" value="ECO:0007669"/>
    <property type="project" value="UniProtKB-UniRule"/>
</dbReference>
<dbReference type="InterPro" id="IPR014746">
    <property type="entry name" value="Gln_synth/guanido_kin_cat_dom"/>
</dbReference>
<evidence type="ECO:0000256" key="3">
    <source>
        <dbReference type="ARBA" id="ARBA00022840"/>
    </source>
</evidence>
<comment type="catalytic activity">
    <reaction evidence="4">
        <text>L-cysteine + L-glutamate + ATP = gamma-L-glutamyl-L-cysteine + ADP + phosphate + H(+)</text>
        <dbReference type="Rhea" id="RHEA:13285"/>
        <dbReference type="ChEBI" id="CHEBI:15378"/>
        <dbReference type="ChEBI" id="CHEBI:29985"/>
        <dbReference type="ChEBI" id="CHEBI:30616"/>
        <dbReference type="ChEBI" id="CHEBI:35235"/>
        <dbReference type="ChEBI" id="CHEBI:43474"/>
        <dbReference type="ChEBI" id="CHEBI:58173"/>
        <dbReference type="ChEBI" id="CHEBI:456216"/>
        <dbReference type="EC" id="6.3.2.2"/>
    </reaction>
</comment>
<keyword evidence="1 4" id="KW-0436">Ligase</keyword>
<dbReference type="InterPro" id="IPR011793">
    <property type="entry name" value="YbdK"/>
</dbReference>
<dbReference type="EC" id="6.3.2.2" evidence="4"/>
<evidence type="ECO:0000256" key="4">
    <source>
        <dbReference type="HAMAP-Rule" id="MF_01609"/>
    </source>
</evidence>
<evidence type="ECO:0000256" key="1">
    <source>
        <dbReference type="ARBA" id="ARBA00022598"/>
    </source>
</evidence>
<comment type="function">
    <text evidence="4">Catalyzes the synthesis of gamma-glutamylcysteine (gamma-GC), the main low-molecular-weight thiol compound instead of glutathione in halophilic archaea.</text>
</comment>
<dbReference type="InterPro" id="IPR050141">
    <property type="entry name" value="GCL_type2/YbdK_subfam"/>
</dbReference>
<dbReference type="AlphaFoldDB" id="A0A7D5H190"/>
<dbReference type="EMBL" id="CP058601">
    <property type="protein sequence ID" value="QLG48111.1"/>
    <property type="molecule type" value="Genomic_DNA"/>
</dbReference>
<dbReference type="PANTHER" id="PTHR36510">
    <property type="entry name" value="GLUTAMATE--CYSTEINE LIGASE 2-RELATED"/>
    <property type="match status" value="1"/>
</dbReference>
<keyword evidence="2 4" id="KW-0547">Nucleotide-binding</keyword>
<name>A0A7D5H190_9EURY</name>
<sequence>MERGSRESFTRMGTLGIEEECFVVDKDGRPTSGTDELVYEYDPPEILEDRLDHELFKFVIETQTPLIEDLGDARESLLAIRQALLDHAKAHGYRIAAAGLHPLAKWQELEHADKPRYRAQLDRIQYPQHRNTTAGVHVHIGVDDADKAVWIANELRWYVPVLLALSANSPYWNGFDTGLQSARAKIFEALPNTGMPTYFEDFEAFDRFERLMLETESINDRGELWYDVRPHTAHGTVEVRTPDSQADPDVVLAFVEYAHALVEELADEYEDGANGHHHRRELLDENKWRAIRYGQDATFIDRDLDGTVDLGDLVDRECERLGIDGIKRVYERESGANRQRRLSEKEGPDALCESLFLDAE</sequence>
<gene>
    <name evidence="4" type="primary">gshA</name>
    <name evidence="5" type="ORF">HYG82_04240</name>
</gene>
<dbReference type="GO" id="GO:0005524">
    <property type="term" value="F:ATP binding"/>
    <property type="evidence" value="ECO:0007669"/>
    <property type="project" value="UniProtKB-KW"/>
</dbReference>
<dbReference type="NCBIfam" id="TIGR02050">
    <property type="entry name" value="gshA_cyan_rel"/>
    <property type="match status" value="1"/>
</dbReference>
<protein>
    <recommendedName>
        <fullName evidence="4">Glutamate--cysteine ligase</fullName>
        <ecNumber evidence="4">6.3.2.2</ecNumber>
    </recommendedName>
    <alternativeName>
        <fullName evidence="4">Gamma-glutamylcysteine synthetase</fullName>
        <shortName evidence="4">GCS</shortName>
        <shortName evidence="4">Gamma-GCS</shortName>
    </alternativeName>
</protein>
<dbReference type="OrthoDB" id="287652at2157"/>
<dbReference type="RefSeq" id="WP_179259852.1">
    <property type="nucleotide sequence ID" value="NZ_CP058601.1"/>
</dbReference>
<keyword evidence="3 4" id="KW-0067">ATP-binding</keyword>
<evidence type="ECO:0000313" key="5">
    <source>
        <dbReference type="EMBL" id="QLG48111.1"/>
    </source>
</evidence>
<dbReference type="Pfam" id="PF04107">
    <property type="entry name" value="GCS2"/>
    <property type="match status" value="1"/>
</dbReference>
<dbReference type="KEGG" id="haly:HYG82_04240"/>
<organism evidence="5 6">
    <name type="scientific">Natrinema halophilum</name>
    <dbReference type="NCBI Taxonomy" id="1699371"/>
    <lineage>
        <taxon>Archaea</taxon>
        <taxon>Methanobacteriati</taxon>
        <taxon>Methanobacteriota</taxon>
        <taxon>Stenosarchaea group</taxon>
        <taxon>Halobacteria</taxon>
        <taxon>Halobacteriales</taxon>
        <taxon>Natrialbaceae</taxon>
        <taxon>Natrinema</taxon>
    </lineage>
</organism>
<dbReference type="SUPFAM" id="SSF55931">
    <property type="entry name" value="Glutamine synthetase/guanido kinase"/>
    <property type="match status" value="1"/>
</dbReference>
<dbReference type="HAMAP" id="MF_01609">
    <property type="entry name" value="Glu_cys_ligase_2"/>
    <property type="match status" value="1"/>
</dbReference>
<dbReference type="Gene3D" id="3.30.590.20">
    <property type="match status" value="1"/>
</dbReference>
<dbReference type="NCBIfam" id="NF010045">
    <property type="entry name" value="PRK13518.1"/>
    <property type="match status" value="1"/>
</dbReference>
<dbReference type="PANTHER" id="PTHR36510:SF1">
    <property type="entry name" value="GLUTAMATE--CYSTEINE LIGASE 2-RELATED"/>
    <property type="match status" value="1"/>
</dbReference>
<proteinExistence type="inferred from homology"/>
<reference evidence="5 6" key="1">
    <citation type="submission" date="2020-07" db="EMBL/GenBank/DDBJ databases">
        <authorList>
            <person name="Cui H."/>
        </authorList>
    </citation>
    <scope>NUCLEOTIDE SEQUENCE [LARGE SCALE GENOMIC DNA]</scope>
    <source>
        <strain evidence="5 6">YPL8</strain>
    </source>
</reference>
<evidence type="ECO:0000313" key="6">
    <source>
        <dbReference type="Proteomes" id="UP000509241"/>
    </source>
</evidence>
<keyword evidence="6" id="KW-1185">Reference proteome</keyword>
<dbReference type="InterPro" id="IPR006336">
    <property type="entry name" value="GCS2"/>
</dbReference>
<dbReference type="GeneID" id="56032473"/>
<evidence type="ECO:0000256" key="2">
    <source>
        <dbReference type="ARBA" id="ARBA00022741"/>
    </source>
</evidence>